<dbReference type="GO" id="GO:0009055">
    <property type="term" value="F:electron transfer activity"/>
    <property type="evidence" value="ECO:0007669"/>
    <property type="project" value="InterPro"/>
</dbReference>
<dbReference type="GO" id="GO:0046872">
    <property type="term" value="F:metal ion binding"/>
    <property type="evidence" value="ECO:0007669"/>
    <property type="project" value="InterPro"/>
</dbReference>
<dbReference type="InterPro" id="IPR008254">
    <property type="entry name" value="Flavodoxin/NO_synth"/>
</dbReference>
<sequence>MVLEIKNGIYWVGVIDWEIRDFHGYGTPYGSTYNSYLIKDKKNVLIDTAKDYMFNELIYGISKFIDPKDLDYIIVNHVEKDHSGCVDKLVEISNATIITNEKGKEHLSLYYDTKDWDFIIVDTGDEINIGDRTLKFIRTPMLHWPDNMLTYCKEEKILFSNDAFGQHIASSERFDYEIGEGIFEHAKDYFANILMPYKMLIPDAIKAVKNLDIELICPSHGVIWKEYINEIIEKYNEWAMNKTKNKAVIVYDTMYNSTKKMAHAIAEGLMEKGVEVKIYRVCETSLSRIMTEILDAKYVLVGSPTVNRNLYPEVGKFLAYMDCIRPLDKIGVAFGSYGWMECATEKIKEIFKNLGFKIVDDECLTVRFAPKEEHLKKCYEFGKRLADIGF</sequence>
<feature type="domain" description="Flavodoxin-like" evidence="1">
    <location>
        <begin position="247"/>
        <end position="386"/>
    </location>
</feature>
<organism evidence="2 3">
    <name type="scientific">Methanocaldococcus jannaschii</name>
    <dbReference type="NCBI Taxonomy" id="2190"/>
    <lineage>
        <taxon>Archaea</taxon>
        <taxon>Methanobacteriati</taxon>
        <taxon>Methanobacteriota</taxon>
        <taxon>Methanomada group</taxon>
        <taxon>Methanococci</taxon>
        <taxon>Methanococcales</taxon>
        <taxon>Methanocaldococcaceae</taxon>
        <taxon>Methanocaldococcus</taxon>
    </lineage>
</organism>
<dbReference type="InterPro" id="IPR036866">
    <property type="entry name" value="RibonucZ/Hydroxyglut_hydro"/>
</dbReference>
<dbReference type="PIRSF" id="PIRSF005243">
    <property type="entry name" value="ROO"/>
    <property type="match status" value="1"/>
</dbReference>
<dbReference type="Proteomes" id="UP000645676">
    <property type="component" value="Unassembled WGS sequence"/>
</dbReference>
<dbReference type="Pfam" id="PF19583">
    <property type="entry name" value="ODP"/>
    <property type="match status" value="1"/>
</dbReference>
<dbReference type="PANTHER" id="PTHR43717">
    <property type="entry name" value="ANAEROBIC NITRIC OXIDE REDUCTASE FLAVORUBREDOXIN"/>
    <property type="match status" value="1"/>
</dbReference>
<proteinExistence type="predicted"/>
<evidence type="ECO:0000313" key="2">
    <source>
        <dbReference type="EMBL" id="HII59353.1"/>
    </source>
</evidence>
<dbReference type="InterPro" id="IPR029039">
    <property type="entry name" value="Flavoprotein-like_sf"/>
</dbReference>
<evidence type="ECO:0000259" key="1">
    <source>
        <dbReference type="PROSITE" id="PS50902"/>
    </source>
</evidence>
<reference evidence="2" key="1">
    <citation type="journal article" date="2020" name="bioRxiv">
        <title>A rank-normalized archaeal taxonomy based on genome phylogeny resolves widespread incomplete and uneven classifications.</title>
        <authorList>
            <person name="Rinke C."/>
            <person name="Chuvochina M."/>
            <person name="Mussig A.J."/>
            <person name="Chaumeil P.-A."/>
            <person name="Waite D.W."/>
            <person name="Whitman W.B."/>
            <person name="Parks D.H."/>
            <person name="Hugenholtz P."/>
        </authorList>
    </citation>
    <scope>NUCLEOTIDE SEQUENCE</scope>
    <source>
        <strain evidence="2">UBA8849</strain>
    </source>
</reference>
<dbReference type="PANTHER" id="PTHR43717:SF1">
    <property type="entry name" value="ANAEROBIC NITRIC OXIDE REDUCTASE FLAVORUBREDOXIN"/>
    <property type="match status" value="1"/>
</dbReference>
<dbReference type="SUPFAM" id="SSF56281">
    <property type="entry name" value="Metallo-hydrolase/oxidoreductase"/>
    <property type="match status" value="1"/>
</dbReference>
<dbReference type="InterPro" id="IPR001279">
    <property type="entry name" value="Metallo-B-lactamas"/>
</dbReference>
<dbReference type="AlphaFoldDB" id="A0A832T6N7"/>
<comment type="caution">
    <text evidence="2">The sequence shown here is derived from an EMBL/GenBank/DDBJ whole genome shotgun (WGS) entry which is preliminary data.</text>
</comment>
<dbReference type="GO" id="GO:0016491">
    <property type="term" value="F:oxidoreductase activity"/>
    <property type="evidence" value="ECO:0007669"/>
    <property type="project" value="InterPro"/>
</dbReference>
<dbReference type="InterPro" id="IPR045761">
    <property type="entry name" value="ODP_dom"/>
</dbReference>
<dbReference type="SMART" id="SM00849">
    <property type="entry name" value="Lactamase_B"/>
    <property type="match status" value="1"/>
</dbReference>
<gene>
    <name evidence="2" type="ORF">HA335_02045</name>
</gene>
<protein>
    <submittedName>
        <fullName evidence="2">FprA family A-type flavoprotein</fullName>
    </submittedName>
</protein>
<name>A0A832T6N7_9EURY</name>
<evidence type="ECO:0000313" key="3">
    <source>
        <dbReference type="Proteomes" id="UP000645676"/>
    </source>
</evidence>
<dbReference type="PROSITE" id="PS50902">
    <property type="entry name" value="FLAVODOXIN_LIKE"/>
    <property type="match status" value="1"/>
</dbReference>
<dbReference type="GO" id="GO:0010181">
    <property type="term" value="F:FMN binding"/>
    <property type="evidence" value="ECO:0007669"/>
    <property type="project" value="InterPro"/>
</dbReference>
<dbReference type="Pfam" id="PF00258">
    <property type="entry name" value="Flavodoxin_1"/>
    <property type="match status" value="1"/>
</dbReference>
<dbReference type="RefSeq" id="WP_064496601.1">
    <property type="nucleotide sequence ID" value="NC_000909.1"/>
</dbReference>
<dbReference type="InterPro" id="IPR016440">
    <property type="entry name" value="Rubredoxin-O_OxRdtase"/>
</dbReference>
<dbReference type="EMBL" id="DUJR01000007">
    <property type="protein sequence ID" value="HII59353.1"/>
    <property type="molecule type" value="Genomic_DNA"/>
</dbReference>
<dbReference type="Gene3D" id="3.40.50.360">
    <property type="match status" value="1"/>
</dbReference>
<dbReference type="CDD" id="cd07709">
    <property type="entry name" value="flavodiiron_proteins_MBL-fold"/>
    <property type="match status" value="1"/>
</dbReference>
<dbReference type="Gene3D" id="3.60.15.10">
    <property type="entry name" value="Ribonuclease Z/Hydroxyacylglutathione hydrolase-like"/>
    <property type="match status" value="1"/>
</dbReference>
<dbReference type="SUPFAM" id="SSF52218">
    <property type="entry name" value="Flavoproteins"/>
    <property type="match status" value="1"/>
</dbReference>
<accession>A0A832T6N7</accession>